<dbReference type="EMBL" id="CABPSA010000011">
    <property type="protein sequence ID" value="VVE54486.1"/>
    <property type="molecule type" value="Genomic_DNA"/>
</dbReference>
<protein>
    <submittedName>
        <fullName evidence="1">Hemagglutinin-related protein</fullName>
    </submittedName>
</protein>
<evidence type="ECO:0000313" key="1">
    <source>
        <dbReference type="EMBL" id="VVE54486.1"/>
    </source>
</evidence>
<proteinExistence type="predicted"/>
<sequence length="143" mass="13618">MGSAPALAPGAATATGMAVGGTIGGTANLLVQKALNGEQEMSKVDVLIAIVNGAATQGRSILTSTSINVSGAAAGAMIKGENISGATAGALIGTISGAKAGQGITGAAKSIASQEVSDFLGAVVGSVTSEATSAKTQDQFKIL</sequence>
<dbReference type="RefSeq" id="WP_150666518.1">
    <property type="nucleotide sequence ID" value="NZ_CABPSA010000011.1"/>
</dbReference>
<accession>A0A5E4Z070</accession>
<evidence type="ECO:0000313" key="2">
    <source>
        <dbReference type="Proteomes" id="UP000343335"/>
    </source>
</evidence>
<dbReference type="Proteomes" id="UP000343335">
    <property type="component" value="Unassembled WGS sequence"/>
</dbReference>
<name>A0A5E4Z070_9BURK</name>
<dbReference type="AlphaFoldDB" id="A0A5E4Z070"/>
<gene>
    <name evidence="1" type="ORF">PCO31010_04933</name>
</gene>
<reference evidence="1 2" key="1">
    <citation type="submission" date="2019-08" db="EMBL/GenBank/DDBJ databases">
        <authorList>
            <person name="Peeters C."/>
        </authorList>
    </citation>
    <scope>NUCLEOTIDE SEQUENCE [LARGE SCALE GENOMIC DNA]</scope>
    <source>
        <strain evidence="1 2">LMG 31010</strain>
    </source>
</reference>
<organism evidence="1 2">
    <name type="scientific">Pandoraea commovens</name>
    <dbReference type="NCBI Taxonomy" id="2508289"/>
    <lineage>
        <taxon>Bacteria</taxon>
        <taxon>Pseudomonadati</taxon>
        <taxon>Pseudomonadota</taxon>
        <taxon>Betaproteobacteria</taxon>
        <taxon>Burkholderiales</taxon>
        <taxon>Burkholderiaceae</taxon>
        <taxon>Pandoraea</taxon>
    </lineage>
</organism>